<feature type="signal peptide" evidence="2">
    <location>
        <begin position="1"/>
        <end position="22"/>
    </location>
</feature>
<evidence type="ECO:0000313" key="3">
    <source>
        <dbReference type="Proteomes" id="UP000504608"/>
    </source>
</evidence>
<organism evidence="3 4">
    <name type="scientific">Cucurbita maxima</name>
    <name type="common">Pumpkin</name>
    <name type="synonym">Winter squash</name>
    <dbReference type="NCBI Taxonomy" id="3661"/>
    <lineage>
        <taxon>Eukaryota</taxon>
        <taxon>Viridiplantae</taxon>
        <taxon>Streptophyta</taxon>
        <taxon>Embryophyta</taxon>
        <taxon>Tracheophyta</taxon>
        <taxon>Spermatophyta</taxon>
        <taxon>Magnoliopsida</taxon>
        <taxon>eudicotyledons</taxon>
        <taxon>Gunneridae</taxon>
        <taxon>Pentapetalae</taxon>
        <taxon>rosids</taxon>
        <taxon>fabids</taxon>
        <taxon>Cucurbitales</taxon>
        <taxon>Cucurbitaceae</taxon>
        <taxon>Cucurbiteae</taxon>
        <taxon>Cucurbita</taxon>
    </lineage>
</organism>
<evidence type="ECO:0000313" key="4">
    <source>
        <dbReference type="RefSeq" id="XP_022970682.1"/>
    </source>
</evidence>
<dbReference type="Proteomes" id="UP000504608">
    <property type="component" value="Unplaced"/>
</dbReference>
<keyword evidence="2" id="KW-0732">Signal</keyword>
<keyword evidence="1" id="KW-0812">Transmembrane</keyword>
<protein>
    <submittedName>
        <fullName evidence="4">Uncharacterized protein LOC111469595 isoform X1</fullName>
    </submittedName>
</protein>
<keyword evidence="1" id="KW-1133">Transmembrane helix</keyword>
<name>A0A6J1HZT6_CUCMA</name>
<dbReference type="RefSeq" id="XP_022970682.1">
    <property type="nucleotide sequence ID" value="XM_023114914.1"/>
</dbReference>
<proteinExistence type="predicted"/>
<accession>A0A6J1HZT6</accession>
<evidence type="ECO:0000256" key="1">
    <source>
        <dbReference type="SAM" id="Phobius"/>
    </source>
</evidence>
<reference evidence="4" key="1">
    <citation type="submission" date="2025-08" db="UniProtKB">
        <authorList>
            <consortium name="RefSeq"/>
        </authorList>
    </citation>
    <scope>IDENTIFICATION</scope>
    <source>
        <tissue evidence="4">Young leaves</tissue>
    </source>
</reference>
<dbReference type="AlphaFoldDB" id="A0A6J1HZT6"/>
<sequence length="190" mass="22122">MTVIAPLLVLECSRLVLQVCLASTAYLCQNNGEIPLSCLFSADKAYENEASHRGRDLIFGGVHVGAYLFNPLMIQSNFLRCCEVKTLFQGEPTWWNNICTSYMDFAEIEFNARCRLFIRYVMVEAVYESNRLLYRIRICICRSCFFVLFFDFNFKFKLLIGPCFCIPDVTMILILFYVNTKLKYVHQCIK</sequence>
<evidence type="ECO:0000256" key="2">
    <source>
        <dbReference type="SAM" id="SignalP"/>
    </source>
</evidence>
<keyword evidence="1" id="KW-0472">Membrane</keyword>
<keyword evidence="3" id="KW-1185">Reference proteome</keyword>
<feature type="chain" id="PRO_5026873968" evidence="2">
    <location>
        <begin position="23"/>
        <end position="190"/>
    </location>
</feature>
<dbReference type="KEGG" id="cmax:111469595"/>
<feature type="transmembrane region" description="Helical" evidence="1">
    <location>
        <begin position="156"/>
        <end position="178"/>
    </location>
</feature>
<dbReference type="GeneID" id="111469595"/>
<gene>
    <name evidence="4" type="primary">LOC111469595</name>
</gene>